<keyword evidence="3" id="KW-0862">Zinc</keyword>
<evidence type="ECO:0000313" key="6">
    <source>
        <dbReference type="EMBL" id="SCU99824.1"/>
    </source>
</evidence>
<dbReference type="PANTHER" id="PTHR14155">
    <property type="entry name" value="RING FINGER DOMAIN-CONTAINING"/>
    <property type="match status" value="1"/>
</dbReference>
<evidence type="ECO:0000256" key="1">
    <source>
        <dbReference type="ARBA" id="ARBA00022723"/>
    </source>
</evidence>
<evidence type="ECO:0000313" key="7">
    <source>
        <dbReference type="Proteomes" id="UP000191024"/>
    </source>
</evidence>
<dbReference type="SUPFAM" id="SSF57850">
    <property type="entry name" value="RING/U-box"/>
    <property type="match status" value="1"/>
</dbReference>
<proteinExistence type="predicted"/>
<dbReference type="OrthoDB" id="8062037at2759"/>
<evidence type="ECO:0000256" key="4">
    <source>
        <dbReference type="PROSITE-ProRule" id="PRU00175"/>
    </source>
</evidence>
<dbReference type="Gene3D" id="3.30.40.10">
    <property type="entry name" value="Zinc/RING finger domain, C3HC4 (zinc finger)"/>
    <property type="match status" value="1"/>
</dbReference>
<dbReference type="GO" id="GO:0008270">
    <property type="term" value="F:zinc ion binding"/>
    <property type="evidence" value="ECO:0007669"/>
    <property type="project" value="UniProtKB-KW"/>
</dbReference>
<gene>
    <name evidence="6" type="ORF">LAMI_0G01090G</name>
</gene>
<evidence type="ECO:0000259" key="5">
    <source>
        <dbReference type="PROSITE" id="PS50089"/>
    </source>
</evidence>
<dbReference type="InterPro" id="IPR001841">
    <property type="entry name" value="Znf_RING"/>
</dbReference>
<evidence type="ECO:0000256" key="3">
    <source>
        <dbReference type="ARBA" id="ARBA00022833"/>
    </source>
</evidence>
<dbReference type="Pfam" id="PF13639">
    <property type="entry name" value="zf-RING_2"/>
    <property type="match status" value="1"/>
</dbReference>
<organism evidence="6 7">
    <name type="scientific">Lachancea mirantina</name>
    <dbReference type="NCBI Taxonomy" id="1230905"/>
    <lineage>
        <taxon>Eukaryota</taxon>
        <taxon>Fungi</taxon>
        <taxon>Dikarya</taxon>
        <taxon>Ascomycota</taxon>
        <taxon>Saccharomycotina</taxon>
        <taxon>Saccharomycetes</taxon>
        <taxon>Saccharomycetales</taxon>
        <taxon>Saccharomycetaceae</taxon>
        <taxon>Lachancea</taxon>
    </lineage>
</organism>
<dbReference type="PROSITE" id="PS50089">
    <property type="entry name" value="ZF_RING_2"/>
    <property type="match status" value="1"/>
</dbReference>
<protein>
    <submittedName>
        <fullName evidence="6">LAMI_0G01090g1_1</fullName>
    </submittedName>
</protein>
<dbReference type="STRING" id="1230905.A0A1G4K7D3"/>
<dbReference type="InterPro" id="IPR013083">
    <property type="entry name" value="Znf_RING/FYVE/PHD"/>
</dbReference>
<dbReference type="SMART" id="SM00184">
    <property type="entry name" value="RING"/>
    <property type="match status" value="1"/>
</dbReference>
<sequence length="152" mass="17541">MSTYEEEHNTSANNASRNTIRDHFREAFQEGGDSGNLLELLSQMMPQALQEELLNGPEKGCPEYYIESLPRVPKEKLKPEESCSICCCNYRDDNYPLVVFLPHCSHRFDFECLAVWLSKSTTCPLCRDDVIAHRQEIDITQVELEEDWGMYG</sequence>
<keyword evidence="2 4" id="KW-0863">Zinc-finger</keyword>
<dbReference type="InterPro" id="IPR053238">
    <property type="entry name" value="RING-H2_zinc_finger"/>
</dbReference>
<dbReference type="AlphaFoldDB" id="A0A1G4K7D3"/>
<evidence type="ECO:0000256" key="2">
    <source>
        <dbReference type="ARBA" id="ARBA00022771"/>
    </source>
</evidence>
<keyword evidence="1" id="KW-0479">Metal-binding</keyword>
<reference evidence="6 7" key="1">
    <citation type="submission" date="2016-03" db="EMBL/GenBank/DDBJ databases">
        <authorList>
            <person name="Devillers H."/>
        </authorList>
    </citation>
    <scope>NUCLEOTIDE SEQUENCE [LARGE SCALE GENOMIC DNA]</scope>
    <source>
        <strain evidence="6">CBS 11717</strain>
    </source>
</reference>
<keyword evidence="7" id="KW-1185">Reference proteome</keyword>
<name>A0A1G4K7D3_9SACH</name>
<dbReference type="EMBL" id="LT598469">
    <property type="protein sequence ID" value="SCU99824.1"/>
    <property type="molecule type" value="Genomic_DNA"/>
</dbReference>
<dbReference type="PANTHER" id="PTHR14155:SF627">
    <property type="entry name" value="OS06G0192800 PROTEIN"/>
    <property type="match status" value="1"/>
</dbReference>
<feature type="domain" description="RING-type" evidence="5">
    <location>
        <begin position="83"/>
        <end position="127"/>
    </location>
</feature>
<accession>A0A1G4K7D3</accession>
<dbReference type="Proteomes" id="UP000191024">
    <property type="component" value="Chromosome G"/>
</dbReference>